<evidence type="ECO:0000313" key="1">
    <source>
        <dbReference type="EMBL" id="CAB4850365.1"/>
    </source>
</evidence>
<organism evidence="1">
    <name type="scientific">freshwater metagenome</name>
    <dbReference type="NCBI Taxonomy" id="449393"/>
    <lineage>
        <taxon>unclassified sequences</taxon>
        <taxon>metagenomes</taxon>
        <taxon>ecological metagenomes</taxon>
    </lineage>
</organism>
<name>A0A6J7BZ19_9ZZZZ</name>
<accession>A0A6J7BZ19</accession>
<sequence>MRDLPGEVKGIALHEHEVLLADVEGHLATEYMDEFLARVLQQLLAAGGPVGDLGHRRRRLELAVGPGDTREREPLVWGEDRPAISGGREVNGFRV</sequence>
<reference evidence="1" key="1">
    <citation type="submission" date="2020-05" db="EMBL/GenBank/DDBJ databases">
        <authorList>
            <person name="Chiriac C."/>
            <person name="Salcher M."/>
            <person name="Ghai R."/>
            <person name="Kavagutti S V."/>
        </authorList>
    </citation>
    <scope>NUCLEOTIDE SEQUENCE</scope>
</reference>
<protein>
    <submittedName>
        <fullName evidence="1">Unannotated protein</fullName>
    </submittedName>
</protein>
<gene>
    <name evidence="1" type="ORF">UFOPK3268_00992</name>
</gene>
<dbReference type="EMBL" id="CAFBIZ010000120">
    <property type="protein sequence ID" value="CAB4850365.1"/>
    <property type="molecule type" value="Genomic_DNA"/>
</dbReference>
<proteinExistence type="predicted"/>
<dbReference type="AlphaFoldDB" id="A0A6J7BZ19"/>